<dbReference type="AlphaFoldDB" id="X0YGE6"/>
<protein>
    <submittedName>
        <fullName evidence="1">Uncharacterized protein</fullName>
    </submittedName>
</protein>
<name>X0YGE6_9ZZZZ</name>
<organism evidence="1">
    <name type="scientific">marine sediment metagenome</name>
    <dbReference type="NCBI Taxonomy" id="412755"/>
    <lineage>
        <taxon>unclassified sequences</taxon>
        <taxon>metagenomes</taxon>
        <taxon>ecological metagenomes</taxon>
    </lineage>
</organism>
<sequence>MAVPPKVVELVELFGRDLALYKRAGYKEAHVRIDFIDPFFEALGWDVRNVQGQREHSKDVIHEDAITVAGKIRAPDYSFRIGGTRRFFLEAKKPSVSLKGDVGPAFQLRRYSWSVKLPLGILTDFEEFAVYDCRRCPRATDKASVGRLMYFTFDQYLDRFDEIYSVFAKESVQQSSLDR</sequence>
<comment type="caution">
    <text evidence="1">The sequence shown here is derived from an EMBL/GenBank/DDBJ whole genome shotgun (WGS) entry which is preliminary data.</text>
</comment>
<gene>
    <name evidence="1" type="ORF">S01H1_81938</name>
</gene>
<proteinExistence type="predicted"/>
<evidence type="ECO:0000313" key="1">
    <source>
        <dbReference type="EMBL" id="GAG46292.1"/>
    </source>
</evidence>
<accession>X0YGE6</accession>
<dbReference type="EMBL" id="BARS01055500">
    <property type="protein sequence ID" value="GAG46292.1"/>
    <property type="molecule type" value="Genomic_DNA"/>
</dbReference>
<reference evidence="1" key="1">
    <citation type="journal article" date="2014" name="Front. Microbiol.">
        <title>High frequency of phylogenetically diverse reductive dehalogenase-homologous genes in deep subseafloor sedimentary metagenomes.</title>
        <authorList>
            <person name="Kawai M."/>
            <person name="Futagami T."/>
            <person name="Toyoda A."/>
            <person name="Takaki Y."/>
            <person name="Nishi S."/>
            <person name="Hori S."/>
            <person name="Arai W."/>
            <person name="Tsubouchi T."/>
            <person name="Morono Y."/>
            <person name="Uchiyama I."/>
            <person name="Ito T."/>
            <person name="Fujiyama A."/>
            <person name="Inagaki F."/>
            <person name="Takami H."/>
        </authorList>
    </citation>
    <scope>NUCLEOTIDE SEQUENCE</scope>
    <source>
        <strain evidence="1">Expedition CK06-06</strain>
    </source>
</reference>
<feature type="non-terminal residue" evidence="1">
    <location>
        <position position="179"/>
    </location>
</feature>